<dbReference type="InParanoid" id="Q2LUF5"/>
<proteinExistence type="predicted"/>
<dbReference type="HOGENOM" id="CLU_1137564_0_0_7"/>
<dbReference type="STRING" id="56780.SYN_02997"/>
<keyword evidence="3" id="KW-1185">Reference proteome</keyword>
<keyword evidence="1" id="KW-0472">Membrane</keyword>
<reference evidence="2 3" key="1">
    <citation type="journal article" date="2007" name="Proc. Natl. Acad. Sci. U.S.A.">
        <title>The genome of Syntrophus aciditrophicus: life at the thermodynamic limit of microbial growth.</title>
        <authorList>
            <person name="McInerney M.J."/>
            <person name="Rohlin L."/>
            <person name="Mouttaki H."/>
            <person name="Kim U."/>
            <person name="Krupp R.S."/>
            <person name="Rios-Hernandez L."/>
            <person name="Sieber J."/>
            <person name="Struchtemeyer C.G."/>
            <person name="Bhattacharyya A."/>
            <person name="Campbell J.W."/>
            <person name="Gunsalus R.P."/>
        </authorList>
    </citation>
    <scope>NUCLEOTIDE SEQUENCE [LARGE SCALE GENOMIC DNA]</scope>
    <source>
        <strain evidence="2 3">SB</strain>
    </source>
</reference>
<keyword evidence="1" id="KW-0812">Transmembrane</keyword>
<name>Q2LUF5_SYNAS</name>
<dbReference type="AlphaFoldDB" id="Q2LUF5"/>
<feature type="transmembrane region" description="Helical" evidence="1">
    <location>
        <begin position="95"/>
        <end position="116"/>
    </location>
</feature>
<dbReference type="EMBL" id="CP000252">
    <property type="protein sequence ID" value="ABC77711.1"/>
    <property type="molecule type" value="Genomic_DNA"/>
</dbReference>
<protein>
    <submittedName>
        <fullName evidence="2">Hypothetical membrane protein</fullName>
    </submittedName>
</protein>
<dbReference type="Proteomes" id="UP000001933">
    <property type="component" value="Chromosome"/>
</dbReference>
<accession>Q2LUF5</accession>
<sequence>MNAALHAEVEHEKDNSLYSFSHSDALHKSCNRPGHSVKADIAPEAALMEEVLCIAGAALEPEALAIAEAVLEPEALAITEAAVFITADSDLTRDLLFTAAEALMAVVIMVGLVIIIPEVVITAGEHIIIELTGTEVSGLAPGLAGTDGGRHGGGVTRTIHIIIHTIMSRIILITILTTQSRPRCNRPRTRQQKSTLYIHERARVKSNRRKINISATAGRLKKPALIQQQSSRENRKVRARRIVY</sequence>
<feature type="transmembrane region" description="Helical" evidence="1">
    <location>
        <begin position="159"/>
        <end position="178"/>
    </location>
</feature>
<evidence type="ECO:0000313" key="2">
    <source>
        <dbReference type="EMBL" id="ABC77711.1"/>
    </source>
</evidence>
<keyword evidence="1" id="KW-1133">Transmembrane helix</keyword>
<evidence type="ECO:0000313" key="3">
    <source>
        <dbReference type="Proteomes" id="UP000001933"/>
    </source>
</evidence>
<organism evidence="2 3">
    <name type="scientific">Syntrophus aciditrophicus (strain SB)</name>
    <dbReference type="NCBI Taxonomy" id="56780"/>
    <lineage>
        <taxon>Bacteria</taxon>
        <taxon>Pseudomonadati</taxon>
        <taxon>Thermodesulfobacteriota</taxon>
        <taxon>Syntrophia</taxon>
        <taxon>Syntrophales</taxon>
        <taxon>Syntrophaceae</taxon>
        <taxon>Syntrophus</taxon>
    </lineage>
</organism>
<gene>
    <name evidence="2" type="ORF">SYN_02997</name>
</gene>
<dbReference type="KEGG" id="sat:SYN_02997"/>
<evidence type="ECO:0000256" key="1">
    <source>
        <dbReference type="SAM" id="Phobius"/>
    </source>
</evidence>